<dbReference type="Gene3D" id="1.25.40.10">
    <property type="entry name" value="Tetratricopeptide repeat domain"/>
    <property type="match status" value="2"/>
</dbReference>
<proteinExistence type="predicted"/>
<dbReference type="RefSeq" id="WP_204695398.1">
    <property type="nucleotide sequence ID" value="NZ_JAFBEC010000001.1"/>
</dbReference>
<evidence type="ECO:0000313" key="5">
    <source>
        <dbReference type="Proteomes" id="UP000741863"/>
    </source>
</evidence>
<dbReference type="SUPFAM" id="SSF48452">
    <property type="entry name" value="TPR-like"/>
    <property type="match status" value="2"/>
</dbReference>
<name>A0ABS2P7F2_9BACL</name>
<comment type="caution">
    <text evidence="4">The sequence shown here is derived from an EMBL/GenBank/DDBJ whole genome shotgun (WGS) entry which is preliminary data.</text>
</comment>
<keyword evidence="5" id="KW-1185">Reference proteome</keyword>
<dbReference type="InterPro" id="IPR051685">
    <property type="entry name" value="Ycf3/AcsC/BcsC/TPR_MFPF"/>
</dbReference>
<evidence type="ECO:0000256" key="1">
    <source>
        <dbReference type="ARBA" id="ARBA00022737"/>
    </source>
</evidence>
<reference evidence="4 5" key="1">
    <citation type="submission" date="2021-01" db="EMBL/GenBank/DDBJ databases">
        <title>Genomic Encyclopedia of Type Strains, Phase IV (KMG-IV): sequencing the most valuable type-strain genomes for metagenomic binning, comparative biology and taxonomic classification.</title>
        <authorList>
            <person name="Goeker M."/>
        </authorList>
    </citation>
    <scope>NUCLEOTIDE SEQUENCE [LARGE SCALE GENOMIC DNA]</scope>
    <source>
        <strain evidence="4 5">DSM 25540</strain>
    </source>
</reference>
<dbReference type="Pfam" id="PF13432">
    <property type="entry name" value="TPR_16"/>
    <property type="match status" value="1"/>
</dbReference>
<dbReference type="PANTHER" id="PTHR44943:SF8">
    <property type="entry name" value="TPR REPEAT-CONTAINING PROTEIN MJ0263"/>
    <property type="match status" value="1"/>
</dbReference>
<organism evidence="4 5">
    <name type="scientific">Geomicrobium sediminis</name>
    <dbReference type="NCBI Taxonomy" id="1347788"/>
    <lineage>
        <taxon>Bacteria</taxon>
        <taxon>Bacillati</taxon>
        <taxon>Bacillota</taxon>
        <taxon>Bacilli</taxon>
        <taxon>Bacillales</taxon>
        <taxon>Geomicrobium</taxon>
    </lineage>
</organism>
<dbReference type="InterPro" id="IPR019734">
    <property type="entry name" value="TPR_rpt"/>
</dbReference>
<dbReference type="InterPro" id="IPR011990">
    <property type="entry name" value="TPR-like_helical_dom_sf"/>
</dbReference>
<keyword evidence="2 3" id="KW-0802">TPR repeat</keyword>
<feature type="repeat" description="TPR" evidence="3">
    <location>
        <begin position="11"/>
        <end position="44"/>
    </location>
</feature>
<sequence>MGQVVPFIQNPEYFFKQGVVAYQKKDWQRSIRYLQRAIDLRPLEGVFHCQLAAVLSDMGQYERSNEILLHVIEHIDYKLYDCYYFLANNYAYLGLFDRARDAANKYIQLMPDGDFREDTDELLQLLNLEDIGSDDFSDDESLDAPMSDEFILRFEEVHQFIKDQNYLKAEEQLRELIFENPSYYAAYSQLARVLHLLGRTEEAIYFLDELLQVEAYVPAICQIALLLDHAGHDQELHYWKEKLIDVMPIDKNHMYKVAATLCRLGEYEAALHAFQYLHKHSYQEKGVFFYRFGVAAFHCGHDAKTKKFWSMARRTGHEKAALLLQTWEERSLSNEEVRCETVQDLAFGLD</sequence>
<dbReference type="SMART" id="SM00028">
    <property type="entry name" value="TPR"/>
    <property type="match status" value="3"/>
</dbReference>
<dbReference type="Proteomes" id="UP000741863">
    <property type="component" value="Unassembled WGS sequence"/>
</dbReference>
<accession>A0ABS2P7F2</accession>
<evidence type="ECO:0000313" key="4">
    <source>
        <dbReference type="EMBL" id="MBM7631229.1"/>
    </source>
</evidence>
<dbReference type="PROSITE" id="PS50005">
    <property type="entry name" value="TPR"/>
    <property type="match status" value="1"/>
</dbReference>
<dbReference type="EMBL" id="JAFBEC010000001">
    <property type="protein sequence ID" value="MBM7631229.1"/>
    <property type="molecule type" value="Genomic_DNA"/>
</dbReference>
<gene>
    <name evidence="4" type="ORF">JOD17_000320</name>
</gene>
<evidence type="ECO:0000256" key="2">
    <source>
        <dbReference type="ARBA" id="ARBA00022803"/>
    </source>
</evidence>
<protein>
    <submittedName>
        <fullName evidence="4">Tetratricopeptide (TPR) repeat protein</fullName>
    </submittedName>
</protein>
<dbReference type="PANTHER" id="PTHR44943">
    <property type="entry name" value="CELLULOSE SYNTHASE OPERON PROTEIN C"/>
    <property type="match status" value="1"/>
</dbReference>
<evidence type="ECO:0000256" key="3">
    <source>
        <dbReference type="PROSITE-ProRule" id="PRU00339"/>
    </source>
</evidence>
<keyword evidence="1" id="KW-0677">Repeat</keyword>